<accession>A0ABU8K7X3</accession>
<dbReference type="Pfam" id="PF14833">
    <property type="entry name" value="NAD_binding_11"/>
    <property type="match status" value="1"/>
</dbReference>
<dbReference type="PANTHER" id="PTHR43580:SF2">
    <property type="entry name" value="CYTOKINE-LIKE NUCLEAR FACTOR N-PAC"/>
    <property type="match status" value="1"/>
</dbReference>
<dbReference type="RefSeq" id="WP_337092151.1">
    <property type="nucleotide sequence ID" value="NZ_JAPYKO010000003.1"/>
</dbReference>
<dbReference type="InterPro" id="IPR036291">
    <property type="entry name" value="NAD(P)-bd_dom_sf"/>
</dbReference>
<reference evidence="5 6" key="1">
    <citation type="submission" date="2022-12" db="EMBL/GenBank/DDBJ databases">
        <authorList>
            <person name="Muema E."/>
        </authorList>
    </citation>
    <scope>NUCLEOTIDE SEQUENCE [LARGE SCALE GENOMIC DNA]</scope>
    <source>
        <strain evidence="6">1330</strain>
    </source>
</reference>
<sequence length="300" mass="31010">MKVGFIGLGHMGAAMAGNLLQAGHDMTVYNRTPGKDEDLRHKGAHAASQASDACQDKVVFTMLADDHAVESVVYGDGGILANLPKGAVHISASTISVALSERLTADHAEAGQQFIAAPVFGRPNVASAGQLFVIAAGAPDAIEIALPLFDAIGQKTFVVSETPKAANLVKLSGNFLIASVFESLGEALALVGKGGIDKHQYLDILTSTLFGAPVYKTYGALVADETFEPAGFAAPLGYKDIRLVLSVAEDLRVPLPLASLLRDRFLTLFAHGGDKLDWSAIGGLAAKDAGTGSSKAGASK</sequence>
<proteinExistence type="predicted"/>
<dbReference type="SUPFAM" id="SSF51735">
    <property type="entry name" value="NAD(P)-binding Rossmann-fold domains"/>
    <property type="match status" value="1"/>
</dbReference>
<dbReference type="PANTHER" id="PTHR43580">
    <property type="entry name" value="OXIDOREDUCTASE GLYR1-RELATED"/>
    <property type="match status" value="1"/>
</dbReference>
<dbReference type="PROSITE" id="PS00895">
    <property type="entry name" value="3_HYDROXYISOBUT_DH"/>
    <property type="match status" value="1"/>
</dbReference>
<keyword evidence="6" id="KW-1185">Reference proteome</keyword>
<evidence type="ECO:0000259" key="3">
    <source>
        <dbReference type="Pfam" id="PF03446"/>
    </source>
</evidence>
<name>A0ABU8K7X3_9HYPH</name>
<evidence type="ECO:0000259" key="4">
    <source>
        <dbReference type="Pfam" id="PF14833"/>
    </source>
</evidence>
<evidence type="ECO:0000256" key="2">
    <source>
        <dbReference type="ARBA" id="ARBA00023027"/>
    </source>
</evidence>
<dbReference type="Proteomes" id="UP001366503">
    <property type="component" value="Unassembled WGS sequence"/>
</dbReference>
<dbReference type="PIRSF" id="PIRSF000103">
    <property type="entry name" value="HIBADH"/>
    <property type="match status" value="1"/>
</dbReference>
<dbReference type="Pfam" id="PF03446">
    <property type="entry name" value="NAD_binding_2"/>
    <property type="match status" value="1"/>
</dbReference>
<organism evidence="5 6">
    <name type="scientific">Mesorhizobium argentiipisi</name>
    <dbReference type="NCBI Taxonomy" id="3015175"/>
    <lineage>
        <taxon>Bacteria</taxon>
        <taxon>Pseudomonadati</taxon>
        <taxon>Pseudomonadota</taxon>
        <taxon>Alphaproteobacteria</taxon>
        <taxon>Hyphomicrobiales</taxon>
        <taxon>Phyllobacteriaceae</taxon>
        <taxon>Mesorhizobium</taxon>
    </lineage>
</organism>
<dbReference type="InterPro" id="IPR029154">
    <property type="entry name" value="HIBADH-like_NADP-bd"/>
</dbReference>
<gene>
    <name evidence="5" type="ORF">O7A05_06445</name>
</gene>
<comment type="caution">
    <text evidence="5">The sequence shown here is derived from an EMBL/GenBank/DDBJ whole genome shotgun (WGS) entry which is preliminary data.</text>
</comment>
<evidence type="ECO:0000256" key="1">
    <source>
        <dbReference type="ARBA" id="ARBA00023002"/>
    </source>
</evidence>
<dbReference type="InterPro" id="IPR006115">
    <property type="entry name" value="6PGDH_NADP-bd"/>
</dbReference>
<dbReference type="InterPro" id="IPR015815">
    <property type="entry name" value="HIBADH-related"/>
</dbReference>
<dbReference type="EMBL" id="JAPYKO010000003">
    <property type="protein sequence ID" value="MEI9401819.1"/>
    <property type="molecule type" value="Genomic_DNA"/>
</dbReference>
<evidence type="ECO:0000313" key="5">
    <source>
        <dbReference type="EMBL" id="MEI9401819.1"/>
    </source>
</evidence>
<dbReference type="Gene3D" id="3.40.50.720">
    <property type="entry name" value="NAD(P)-binding Rossmann-like Domain"/>
    <property type="match status" value="1"/>
</dbReference>
<dbReference type="SUPFAM" id="SSF48179">
    <property type="entry name" value="6-phosphogluconate dehydrogenase C-terminal domain-like"/>
    <property type="match status" value="1"/>
</dbReference>
<dbReference type="InterPro" id="IPR013328">
    <property type="entry name" value="6PGD_dom2"/>
</dbReference>
<dbReference type="InterPro" id="IPR051265">
    <property type="entry name" value="HIBADH-related_NP60_sf"/>
</dbReference>
<dbReference type="Gene3D" id="1.10.1040.10">
    <property type="entry name" value="N-(1-d-carboxylethyl)-l-norvaline Dehydrogenase, domain 2"/>
    <property type="match status" value="1"/>
</dbReference>
<dbReference type="InterPro" id="IPR002204">
    <property type="entry name" value="3-OH-isobutyrate_DH-rel_CS"/>
</dbReference>
<keyword evidence="1" id="KW-0560">Oxidoreductase</keyword>
<dbReference type="InterPro" id="IPR008927">
    <property type="entry name" value="6-PGluconate_DH-like_C_sf"/>
</dbReference>
<keyword evidence="2" id="KW-0520">NAD</keyword>
<evidence type="ECO:0000313" key="6">
    <source>
        <dbReference type="Proteomes" id="UP001366503"/>
    </source>
</evidence>
<protein>
    <submittedName>
        <fullName evidence="5">NAD(P)-dependent oxidoreductase</fullName>
    </submittedName>
</protein>
<feature type="domain" description="3-hydroxyisobutyrate dehydrogenase-like NAD-binding" evidence="4">
    <location>
        <begin position="165"/>
        <end position="281"/>
    </location>
</feature>
<feature type="domain" description="6-phosphogluconate dehydrogenase NADP-binding" evidence="3">
    <location>
        <begin position="2"/>
        <end position="158"/>
    </location>
</feature>